<evidence type="ECO:0000313" key="3">
    <source>
        <dbReference type="Proteomes" id="UP000218554"/>
    </source>
</evidence>
<protein>
    <submittedName>
        <fullName evidence="2">Uncharacterized protein</fullName>
    </submittedName>
</protein>
<dbReference type="AlphaFoldDB" id="A0AAD1FGW8"/>
<gene>
    <name evidence="2" type="ORF">KF707C_32350</name>
</gene>
<organism evidence="2 3">
    <name type="scientific">Metapseudomonas furukawaii</name>
    <name type="common">Pseudomonas furukawaii</name>
    <dbReference type="NCBI Taxonomy" id="1149133"/>
    <lineage>
        <taxon>Bacteria</taxon>
        <taxon>Pseudomonadati</taxon>
        <taxon>Pseudomonadota</taxon>
        <taxon>Gammaproteobacteria</taxon>
        <taxon>Pseudomonadales</taxon>
        <taxon>Pseudomonadaceae</taxon>
        <taxon>Metapseudomonas</taxon>
    </lineage>
</organism>
<accession>A0AAD1FGW8</accession>
<sequence>MRARVGATLLDGQCHGSSRIGYQAAPFGAVGRRIRKSLGAHGDARRETGPARRGDPGAACAAARQRTGSSRRAPASNRPGLGWWPGGSSNRRRPARRPVRDGREPWALAGRHHGHRPVRRPSAARKARRREPGTPGRRHRSPASRTAPTRRQAAERVYESTGSWNPGPAMRTRTAARPPLARAEQTGGDSDPLLEHQDETPAPVAPILSRSGGETGQPVTPSK</sequence>
<dbReference type="EMBL" id="AP014862">
    <property type="protein sequence ID" value="BAU74923.1"/>
    <property type="molecule type" value="Genomic_DNA"/>
</dbReference>
<proteinExistence type="predicted"/>
<keyword evidence="3" id="KW-1185">Reference proteome</keyword>
<reference evidence="3" key="1">
    <citation type="submission" date="2015-05" db="EMBL/GenBank/DDBJ databases">
        <title>Draft genome sequencing of a biphenyl-degrading bacterium, Pseudomonas balearica KF707 (=NBRC110670).</title>
        <authorList>
            <person name="Kimura N."/>
            <person name="Hirose J."/>
            <person name="Watanabe T."/>
            <person name="Suenaga H."/>
            <person name="Fujihara H."/>
            <person name="Noguchi M."/>
            <person name="Hashimoto M."/>
            <person name="Shimodaira J."/>
            <person name="Tsuchikane K."/>
            <person name="Hosoyama A."/>
            <person name="Yamazoe A."/>
            <person name="Fujita N."/>
            <person name="Furukawa K."/>
        </authorList>
    </citation>
    <scope>NUCLEOTIDE SEQUENCE [LARGE SCALE GENOMIC DNA]</scope>
    <source>
        <strain evidence="3">DSM 10086 / NBRC 110670 / KF707</strain>
    </source>
</reference>
<dbReference type="KEGG" id="pfuw:KF707C_32350"/>
<feature type="compositionally biased region" description="Basic residues" evidence="1">
    <location>
        <begin position="110"/>
        <end position="129"/>
    </location>
</feature>
<feature type="region of interest" description="Disordered" evidence="1">
    <location>
        <begin position="39"/>
        <end position="223"/>
    </location>
</feature>
<dbReference type="Proteomes" id="UP000218554">
    <property type="component" value="Chromosome"/>
</dbReference>
<feature type="compositionally biased region" description="Basic and acidic residues" evidence="1">
    <location>
        <begin position="42"/>
        <end position="55"/>
    </location>
</feature>
<evidence type="ECO:0000313" key="2">
    <source>
        <dbReference type="EMBL" id="BAU74923.1"/>
    </source>
</evidence>
<reference evidence="2 3" key="2">
    <citation type="journal article" date="2017" name="Int. J. Syst. Evol. Microbiol.">
        <title>Pseudomonas furukawaii sp. nov., a polychlorinated biphenyl-degrading bacterium isolated from biphenyl-contaminated soil in Japan.</title>
        <authorList>
            <person name="Kimura N."/>
            <person name="Watanabe T."/>
            <person name="Suenaga H."/>
            <person name="Fujihara H."/>
            <person name="Futagami T."/>
            <person name="Goto M."/>
            <person name="Hanada S."/>
            <person name="Hirose J."/>
        </authorList>
    </citation>
    <scope>NUCLEOTIDE SEQUENCE [LARGE SCALE GENOMIC DNA]</scope>
    <source>
        <strain evidence="3">DSM 10086 / NBRC 110670 / KF707</strain>
    </source>
</reference>
<feature type="compositionally biased region" description="Low complexity" evidence="1">
    <location>
        <begin position="166"/>
        <end position="183"/>
    </location>
</feature>
<name>A0AAD1FGW8_METFU</name>
<evidence type="ECO:0000256" key="1">
    <source>
        <dbReference type="SAM" id="MobiDB-lite"/>
    </source>
</evidence>